<dbReference type="CDD" id="cd01949">
    <property type="entry name" value="GGDEF"/>
    <property type="match status" value="1"/>
</dbReference>
<dbReference type="Pfam" id="PF00990">
    <property type="entry name" value="GGDEF"/>
    <property type="match status" value="1"/>
</dbReference>
<sequence>MRPSNNVNAFALHDQVGDFCRDHKIQPVPLNYMVSFEHLSGNHPELSEELTDYVSLGHQLNHSFILQLHQNHLEPQSQELIEGTQQVQQMIDSLLTSVRGGSSSVDELTHSLDESIGELENNPTLEKLELVVSNLLQASMQAKKDQQQLNQQLQQAEANAEKLQQQLNQTHKQAMTDPLTGMLNRTGMSYHLERLRQLDDIAISMVVFDIDHFKRFNDNYGHLLGDKVLQQVANQIKQMIGKEDLAIRYGGEEMLVILPQANLPQAVKIAERIRQQVGQVKLVNKRTKQTIPSVTLSAGVAQMHPSEDWQDWMERADQALYKAKDAGRNQVMVAQQAGVA</sequence>
<name>A0A369WQR2_9GAMM</name>
<gene>
    <name evidence="6" type="ORF">DV711_10410</name>
</gene>
<dbReference type="PROSITE" id="PS50887">
    <property type="entry name" value="GGDEF"/>
    <property type="match status" value="1"/>
</dbReference>
<dbReference type="Proteomes" id="UP000253769">
    <property type="component" value="Unassembled WGS sequence"/>
</dbReference>
<comment type="catalytic activity">
    <reaction evidence="3">
        <text>2 GTP = 3',3'-c-di-GMP + 2 diphosphate</text>
        <dbReference type="Rhea" id="RHEA:24898"/>
        <dbReference type="ChEBI" id="CHEBI:33019"/>
        <dbReference type="ChEBI" id="CHEBI:37565"/>
        <dbReference type="ChEBI" id="CHEBI:58805"/>
        <dbReference type="EC" id="2.7.7.65"/>
    </reaction>
</comment>
<dbReference type="SUPFAM" id="SSF55073">
    <property type="entry name" value="Nucleotide cyclase"/>
    <property type="match status" value="1"/>
</dbReference>
<keyword evidence="4" id="KW-0175">Coiled coil</keyword>
<keyword evidence="7" id="KW-1185">Reference proteome</keyword>
<dbReference type="InterPro" id="IPR000160">
    <property type="entry name" value="GGDEF_dom"/>
</dbReference>
<dbReference type="AlphaFoldDB" id="A0A369WQR2"/>
<dbReference type="EC" id="2.7.7.65" evidence="2"/>
<dbReference type="InterPro" id="IPR029787">
    <property type="entry name" value="Nucleotide_cyclase"/>
</dbReference>
<comment type="caution">
    <text evidence="6">The sequence shown here is derived from an EMBL/GenBank/DDBJ whole genome shotgun (WGS) entry which is preliminary data.</text>
</comment>
<evidence type="ECO:0000259" key="5">
    <source>
        <dbReference type="PROSITE" id="PS50887"/>
    </source>
</evidence>
<dbReference type="OrthoDB" id="9812260at2"/>
<dbReference type="FunFam" id="3.30.70.270:FF:000001">
    <property type="entry name" value="Diguanylate cyclase domain protein"/>
    <property type="match status" value="1"/>
</dbReference>
<evidence type="ECO:0000256" key="3">
    <source>
        <dbReference type="ARBA" id="ARBA00034247"/>
    </source>
</evidence>
<feature type="coiled-coil region" evidence="4">
    <location>
        <begin position="125"/>
        <end position="173"/>
    </location>
</feature>
<accession>A0A369WQR2</accession>
<evidence type="ECO:0000256" key="2">
    <source>
        <dbReference type="ARBA" id="ARBA00012528"/>
    </source>
</evidence>
<dbReference type="PANTHER" id="PTHR45138:SF9">
    <property type="entry name" value="DIGUANYLATE CYCLASE DGCM-RELATED"/>
    <property type="match status" value="1"/>
</dbReference>
<dbReference type="PANTHER" id="PTHR45138">
    <property type="entry name" value="REGULATORY COMPONENTS OF SENSORY TRANSDUCTION SYSTEM"/>
    <property type="match status" value="1"/>
</dbReference>
<protein>
    <recommendedName>
        <fullName evidence="2">diguanylate cyclase</fullName>
        <ecNumber evidence="2">2.7.7.65</ecNumber>
    </recommendedName>
</protein>
<evidence type="ECO:0000313" key="6">
    <source>
        <dbReference type="EMBL" id="RDE22954.1"/>
    </source>
</evidence>
<evidence type="ECO:0000256" key="1">
    <source>
        <dbReference type="ARBA" id="ARBA00001946"/>
    </source>
</evidence>
<feature type="domain" description="GGDEF" evidence="5">
    <location>
        <begin position="201"/>
        <end position="336"/>
    </location>
</feature>
<dbReference type="NCBIfam" id="TIGR00254">
    <property type="entry name" value="GGDEF"/>
    <property type="match status" value="1"/>
</dbReference>
<evidence type="ECO:0000256" key="4">
    <source>
        <dbReference type="SAM" id="Coils"/>
    </source>
</evidence>
<reference evidence="6 7" key="1">
    <citation type="submission" date="2018-07" db="EMBL/GenBank/DDBJ databases">
        <title>Motiliproteus coralliicola sp. nov., a bacterium isolated from Coral.</title>
        <authorList>
            <person name="Wang G."/>
        </authorList>
    </citation>
    <scope>NUCLEOTIDE SEQUENCE [LARGE SCALE GENOMIC DNA]</scope>
    <source>
        <strain evidence="6 7">C34</strain>
    </source>
</reference>
<dbReference type="InterPro" id="IPR050469">
    <property type="entry name" value="Diguanylate_Cyclase"/>
</dbReference>
<proteinExistence type="predicted"/>
<dbReference type="RefSeq" id="WP_114695588.1">
    <property type="nucleotide sequence ID" value="NZ_QQOH01000002.1"/>
</dbReference>
<dbReference type="GO" id="GO:0052621">
    <property type="term" value="F:diguanylate cyclase activity"/>
    <property type="evidence" value="ECO:0007669"/>
    <property type="project" value="UniProtKB-EC"/>
</dbReference>
<dbReference type="EMBL" id="QQOH01000002">
    <property type="protein sequence ID" value="RDE22954.1"/>
    <property type="molecule type" value="Genomic_DNA"/>
</dbReference>
<comment type="cofactor">
    <cofactor evidence="1">
        <name>Mg(2+)</name>
        <dbReference type="ChEBI" id="CHEBI:18420"/>
    </cofactor>
</comment>
<dbReference type="SMART" id="SM00267">
    <property type="entry name" value="GGDEF"/>
    <property type="match status" value="1"/>
</dbReference>
<organism evidence="6 7">
    <name type="scientific">Motiliproteus coralliicola</name>
    <dbReference type="NCBI Taxonomy" id="2283196"/>
    <lineage>
        <taxon>Bacteria</taxon>
        <taxon>Pseudomonadati</taxon>
        <taxon>Pseudomonadota</taxon>
        <taxon>Gammaproteobacteria</taxon>
        <taxon>Oceanospirillales</taxon>
        <taxon>Oceanospirillaceae</taxon>
        <taxon>Motiliproteus</taxon>
    </lineage>
</organism>
<dbReference type="InterPro" id="IPR043128">
    <property type="entry name" value="Rev_trsase/Diguanyl_cyclase"/>
</dbReference>
<dbReference type="Gene3D" id="3.30.70.270">
    <property type="match status" value="1"/>
</dbReference>
<evidence type="ECO:0000313" key="7">
    <source>
        <dbReference type="Proteomes" id="UP000253769"/>
    </source>
</evidence>